<dbReference type="SUPFAM" id="SSF142433">
    <property type="entry name" value="CinA-like"/>
    <property type="match status" value="1"/>
</dbReference>
<reference evidence="3" key="2">
    <citation type="journal article" date="2021" name="PeerJ">
        <title>Extensive microbial diversity within the chicken gut microbiome revealed by metagenomics and culture.</title>
        <authorList>
            <person name="Gilroy R."/>
            <person name="Ravi A."/>
            <person name="Getino M."/>
            <person name="Pursley I."/>
            <person name="Horton D.L."/>
            <person name="Alikhan N.F."/>
            <person name="Baker D."/>
            <person name="Gharbi K."/>
            <person name="Hall N."/>
            <person name="Watson M."/>
            <person name="Adriaenssens E.M."/>
            <person name="Foster-Nyarko E."/>
            <person name="Jarju S."/>
            <person name="Secka A."/>
            <person name="Antonio M."/>
            <person name="Oren A."/>
            <person name="Chaudhuri R.R."/>
            <person name="La Ragione R."/>
            <person name="Hildebrand F."/>
            <person name="Pallen M.J."/>
        </authorList>
    </citation>
    <scope>NUCLEOTIDE SEQUENCE</scope>
    <source>
        <strain evidence="3">ChiHjej10B9-9673</strain>
    </source>
</reference>
<feature type="domain" description="MoaB/Mog" evidence="2">
    <location>
        <begin position="4"/>
        <end position="173"/>
    </location>
</feature>
<dbReference type="InterPro" id="IPR008136">
    <property type="entry name" value="CinA_C"/>
</dbReference>
<dbReference type="Pfam" id="PF00994">
    <property type="entry name" value="MoCF_biosynth"/>
    <property type="match status" value="1"/>
</dbReference>
<accession>A0A9D1JUU8</accession>
<dbReference type="InterPro" id="IPR050101">
    <property type="entry name" value="CinA"/>
</dbReference>
<dbReference type="Gene3D" id="3.40.980.10">
    <property type="entry name" value="MoaB/Mog-like domain"/>
    <property type="match status" value="1"/>
</dbReference>
<dbReference type="InterPro" id="IPR036653">
    <property type="entry name" value="CinA-like_C"/>
</dbReference>
<dbReference type="InterPro" id="IPR036425">
    <property type="entry name" value="MoaB/Mog-like_dom_sf"/>
</dbReference>
<dbReference type="SMART" id="SM00852">
    <property type="entry name" value="MoCF_biosynth"/>
    <property type="match status" value="1"/>
</dbReference>
<dbReference type="EMBL" id="DVJK01000032">
    <property type="protein sequence ID" value="HIS66128.1"/>
    <property type="molecule type" value="Genomic_DNA"/>
</dbReference>
<evidence type="ECO:0000313" key="3">
    <source>
        <dbReference type="EMBL" id="HIS66128.1"/>
    </source>
</evidence>
<name>A0A9D1JUU8_9FIRM</name>
<dbReference type="Proteomes" id="UP000824001">
    <property type="component" value="Unassembled WGS sequence"/>
</dbReference>
<dbReference type="NCBIfam" id="TIGR00199">
    <property type="entry name" value="PncC_domain"/>
    <property type="match status" value="1"/>
</dbReference>
<dbReference type="NCBIfam" id="TIGR00200">
    <property type="entry name" value="cinA_nterm"/>
    <property type="match status" value="1"/>
</dbReference>
<dbReference type="CDD" id="cd00885">
    <property type="entry name" value="cinA"/>
    <property type="match status" value="1"/>
</dbReference>
<dbReference type="Gene3D" id="3.90.950.20">
    <property type="entry name" value="CinA-like"/>
    <property type="match status" value="1"/>
</dbReference>
<dbReference type="NCBIfam" id="NF001813">
    <property type="entry name" value="PRK00549.1"/>
    <property type="match status" value="1"/>
</dbReference>
<dbReference type="InterPro" id="IPR008135">
    <property type="entry name" value="Competence-induced_CinA"/>
</dbReference>
<dbReference type="PIRSF" id="PIRSF006728">
    <property type="entry name" value="CinA"/>
    <property type="match status" value="1"/>
</dbReference>
<sequence length="422" mass="45856">MKAEIISVGTELLLGTTINSDAADVALLLSEYGINVYWQTVVGDNPGRVIEAVKRAKTRAELIITTGGLGPTCDDLTKNAIAEAFGLSLVLDKGEEEWLRSLWRERHYTSLEITPNNLQQVMLPEGSTALRNDWGTAPGCVFSAEGVMVIMLPGPPREIRPMLEHRVRPILASLSDGVIASHTIHFFGIGESEMEYKLRDYMNSLTNPTLAPYAKNAECLVRVTAGAPDAEEAERMMAPVIERVRGLFGDLAYGMDTPSLAEFTTKLMLEKGVTLATAESCTGGELAKAVTDIPGASAALMGGVVVYTNEAKTRLLGVPAELIEEKGAVSHEVAVELARRVRELMGSDFGVGITGLAGPDGDGVHEVGTVFISLADRERVWVREKHLSQRGREQVRLYACQHAFDMLRRRLAGLEVEEIDQP</sequence>
<organism evidence="3 4">
    <name type="scientific">Candidatus Scatomorpha merdipullorum</name>
    <dbReference type="NCBI Taxonomy" id="2840927"/>
    <lineage>
        <taxon>Bacteria</taxon>
        <taxon>Bacillati</taxon>
        <taxon>Bacillota</taxon>
        <taxon>Clostridia</taxon>
        <taxon>Eubacteriales</taxon>
        <taxon>Candidatus Scatomorpha</taxon>
    </lineage>
</organism>
<dbReference type="PANTHER" id="PTHR13939">
    <property type="entry name" value="NICOTINAMIDE-NUCLEOTIDE AMIDOHYDROLASE PNCC"/>
    <property type="match status" value="1"/>
</dbReference>
<evidence type="ECO:0000313" key="4">
    <source>
        <dbReference type="Proteomes" id="UP000824001"/>
    </source>
</evidence>
<dbReference type="Gene3D" id="3.30.70.2860">
    <property type="match status" value="1"/>
</dbReference>
<dbReference type="PANTHER" id="PTHR13939:SF0">
    <property type="entry name" value="NMN AMIDOHYDROLASE-LIKE PROTEIN YFAY"/>
    <property type="match status" value="1"/>
</dbReference>
<dbReference type="SUPFAM" id="SSF53218">
    <property type="entry name" value="Molybdenum cofactor biosynthesis proteins"/>
    <property type="match status" value="1"/>
</dbReference>
<dbReference type="Pfam" id="PF18146">
    <property type="entry name" value="CinA_KH"/>
    <property type="match status" value="1"/>
</dbReference>
<reference evidence="3" key="1">
    <citation type="submission" date="2020-10" db="EMBL/GenBank/DDBJ databases">
        <authorList>
            <person name="Gilroy R."/>
        </authorList>
    </citation>
    <scope>NUCLEOTIDE SEQUENCE</scope>
    <source>
        <strain evidence="3">ChiHjej10B9-9673</strain>
    </source>
</reference>
<dbReference type="InterPro" id="IPR041424">
    <property type="entry name" value="CinA_KH"/>
</dbReference>
<comment type="caution">
    <text evidence="3">The sequence shown here is derived from an EMBL/GenBank/DDBJ whole genome shotgun (WGS) entry which is preliminary data.</text>
</comment>
<evidence type="ECO:0000256" key="1">
    <source>
        <dbReference type="HAMAP-Rule" id="MF_00226"/>
    </source>
</evidence>
<dbReference type="HAMAP" id="MF_00226_B">
    <property type="entry name" value="CinA_B"/>
    <property type="match status" value="1"/>
</dbReference>
<evidence type="ECO:0000259" key="2">
    <source>
        <dbReference type="SMART" id="SM00852"/>
    </source>
</evidence>
<dbReference type="InterPro" id="IPR001453">
    <property type="entry name" value="MoaB/Mog_dom"/>
</dbReference>
<comment type="similarity">
    <text evidence="1">Belongs to the CinA family.</text>
</comment>
<dbReference type="AlphaFoldDB" id="A0A9D1JUU8"/>
<dbReference type="NCBIfam" id="TIGR00177">
    <property type="entry name" value="molyb_syn"/>
    <property type="match status" value="1"/>
</dbReference>
<protein>
    <recommendedName>
        <fullName evidence="1">Putative competence-damage inducible protein</fullName>
    </recommendedName>
</protein>
<proteinExistence type="inferred from homology"/>
<gene>
    <name evidence="1" type="primary">cinA</name>
    <name evidence="3" type="ORF">IAC18_01060</name>
</gene>
<dbReference type="Pfam" id="PF02464">
    <property type="entry name" value="CinA"/>
    <property type="match status" value="1"/>
</dbReference>